<dbReference type="EMBL" id="ML977195">
    <property type="protein sequence ID" value="KAF1981671.1"/>
    <property type="molecule type" value="Genomic_DNA"/>
</dbReference>
<evidence type="ECO:0000313" key="3">
    <source>
        <dbReference type="Proteomes" id="UP000800041"/>
    </source>
</evidence>
<reference evidence="2" key="1">
    <citation type="journal article" date="2020" name="Stud. Mycol.">
        <title>101 Dothideomycetes genomes: a test case for predicting lifestyles and emergence of pathogens.</title>
        <authorList>
            <person name="Haridas S."/>
            <person name="Albert R."/>
            <person name="Binder M."/>
            <person name="Bloem J."/>
            <person name="Labutti K."/>
            <person name="Salamov A."/>
            <person name="Andreopoulos B."/>
            <person name="Baker S."/>
            <person name="Barry K."/>
            <person name="Bills G."/>
            <person name="Bluhm B."/>
            <person name="Cannon C."/>
            <person name="Castanera R."/>
            <person name="Culley D."/>
            <person name="Daum C."/>
            <person name="Ezra D."/>
            <person name="Gonzalez J."/>
            <person name="Henrissat B."/>
            <person name="Kuo A."/>
            <person name="Liang C."/>
            <person name="Lipzen A."/>
            <person name="Lutzoni F."/>
            <person name="Magnuson J."/>
            <person name="Mondo S."/>
            <person name="Nolan M."/>
            <person name="Ohm R."/>
            <person name="Pangilinan J."/>
            <person name="Park H.-J."/>
            <person name="Ramirez L."/>
            <person name="Alfaro M."/>
            <person name="Sun H."/>
            <person name="Tritt A."/>
            <person name="Yoshinaga Y."/>
            <person name="Zwiers L.-H."/>
            <person name="Turgeon B."/>
            <person name="Goodwin S."/>
            <person name="Spatafora J."/>
            <person name="Crous P."/>
            <person name="Grigoriev I."/>
        </authorList>
    </citation>
    <scope>NUCLEOTIDE SEQUENCE</scope>
    <source>
        <strain evidence="2">CBS 113979</strain>
    </source>
</reference>
<evidence type="ECO:0000313" key="2">
    <source>
        <dbReference type="EMBL" id="KAF1981671.1"/>
    </source>
</evidence>
<accession>A0A6G1GL70</accession>
<feature type="chain" id="PRO_5026247297" evidence="1">
    <location>
        <begin position="24"/>
        <end position="89"/>
    </location>
</feature>
<keyword evidence="3" id="KW-1185">Reference proteome</keyword>
<gene>
    <name evidence="2" type="ORF">K402DRAFT_223284</name>
</gene>
<feature type="signal peptide" evidence="1">
    <location>
        <begin position="1"/>
        <end position="23"/>
    </location>
</feature>
<keyword evidence="1" id="KW-0732">Signal</keyword>
<organism evidence="2 3">
    <name type="scientific">Aulographum hederae CBS 113979</name>
    <dbReference type="NCBI Taxonomy" id="1176131"/>
    <lineage>
        <taxon>Eukaryota</taxon>
        <taxon>Fungi</taxon>
        <taxon>Dikarya</taxon>
        <taxon>Ascomycota</taxon>
        <taxon>Pezizomycotina</taxon>
        <taxon>Dothideomycetes</taxon>
        <taxon>Pleosporomycetidae</taxon>
        <taxon>Aulographales</taxon>
        <taxon>Aulographaceae</taxon>
    </lineage>
</organism>
<dbReference type="AlphaFoldDB" id="A0A6G1GL70"/>
<sequence length="89" mass="10412">MTVSMVGVSSFLALMMTPSASNSQISDWLYQSDIDLNQSVRYEVQSDIRQVKNIRRFSRFSKVFRESLYLFNYHSADLADICQISVRYR</sequence>
<proteinExistence type="predicted"/>
<evidence type="ECO:0000256" key="1">
    <source>
        <dbReference type="SAM" id="SignalP"/>
    </source>
</evidence>
<name>A0A6G1GL70_9PEZI</name>
<protein>
    <submittedName>
        <fullName evidence="2">Uncharacterized protein</fullName>
    </submittedName>
</protein>
<dbReference type="Proteomes" id="UP000800041">
    <property type="component" value="Unassembled WGS sequence"/>
</dbReference>